<evidence type="ECO:0000256" key="6">
    <source>
        <dbReference type="ARBA" id="ARBA00022723"/>
    </source>
</evidence>
<feature type="binding site" evidence="10">
    <location>
        <position position="60"/>
    </location>
    <ligand>
        <name>Zn(2+)</name>
        <dbReference type="ChEBI" id="CHEBI:29105"/>
    </ligand>
</feature>
<dbReference type="PANTHER" id="PTHR30390:SF6">
    <property type="entry name" value="DNAA INITIATOR-ASSOCIATING PROTEIN DIAA"/>
    <property type="match status" value="1"/>
</dbReference>
<dbReference type="Gene3D" id="3.40.50.10490">
    <property type="entry name" value="Glucose-6-phosphate isomerase like protein, domain 1"/>
    <property type="match status" value="1"/>
</dbReference>
<feature type="binding site" evidence="10">
    <location>
        <position position="64"/>
    </location>
    <ligand>
        <name>Zn(2+)</name>
        <dbReference type="ChEBI" id="CHEBI:29105"/>
    </ligand>
</feature>
<evidence type="ECO:0000313" key="13">
    <source>
        <dbReference type="Proteomes" id="UP000548582"/>
    </source>
</evidence>
<comment type="caution">
    <text evidence="12">The sequence shown here is derived from an EMBL/GenBank/DDBJ whole genome shotgun (WGS) entry which is preliminary data.</text>
</comment>
<keyword evidence="9 10" id="KW-0119">Carbohydrate metabolism</keyword>
<keyword evidence="7 10" id="KW-0862">Zinc</keyword>
<name>A0A848EKM8_9PROT</name>
<keyword evidence="13" id="KW-1185">Reference proteome</keyword>
<dbReference type="PANTHER" id="PTHR30390">
    <property type="entry name" value="SEDOHEPTULOSE 7-PHOSPHATE ISOMERASE / DNAA INITIATOR-ASSOCIATING FACTOR FOR REPLICATION INITIATION"/>
    <property type="match status" value="1"/>
</dbReference>
<dbReference type="GO" id="GO:0008968">
    <property type="term" value="F:D-sedoheptulose 7-phosphate isomerase activity"/>
    <property type="evidence" value="ECO:0007669"/>
    <property type="project" value="UniProtKB-UniRule"/>
</dbReference>
<dbReference type="GO" id="GO:0097367">
    <property type="term" value="F:carbohydrate derivative binding"/>
    <property type="evidence" value="ECO:0007669"/>
    <property type="project" value="InterPro"/>
</dbReference>
<dbReference type="RefSeq" id="WP_170056131.1">
    <property type="nucleotide sequence ID" value="NZ_JABBKX010000010.1"/>
</dbReference>
<feature type="binding site" evidence="10">
    <location>
        <position position="173"/>
    </location>
    <ligand>
        <name>Zn(2+)</name>
        <dbReference type="ChEBI" id="CHEBI:29105"/>
    </ligand>
</feature>
<dbReference type="EMBL" id="JABBKX010000010">
    <property type="protein sequence ID" value="NMJ43943.1"/>
    <property type="molecule type" value="Genomic_DNA"/>
</dbReference>
<comment type="subunit">
    <text evidence="10">Homotetramer.</text>
</comment>
<dbReference type="HAMAP" id="MF_00067">
    <property type="entry name" value="GmhA"/>
    <property type="match status" value="1"/>
</dbReference>
<organism evidence="12 13">
    <name type="scientific">Neoroseomonas marina</name>
    <dbReference type="NCBI Taxonomy" id="1232220"/>
    <lineage>
        <taxon>Bacteria</taxon>
        <taxon>Pseudomonadati</taxon>
        <taxon>Pseudomonadota</taxon>
        <taxon>Alphaproteobacteria</taxon>
        <taxon>Acetobacterales</taxon>
        <taxon>Acetobacteraceae</taxon>
        <taxon>Neoroseomonas</taxon>
    </lineage>
</organism>
<dbReference type="Pfam" id="PF13580">
    <property type="entry name" value="SIS_2"/>
    <property type="match status" value="1"/>
</dbReference>
<evidence type="ECO:0000259" key="11">
    <source>
        <dbReference type="PROSITE" id="PS51464"/>
    </source>
</evidence>
<evidence type="ECO:0000256" key="4">
    <source>
        <dbReference type="ARBA" id="ARBA00009894"/>
    </source>
</evidence>
<feature type="binding site" evidence="10">
    <location>
        <position position="173"/>
    </location>
    <ligand>
        <name>substrate</name>
    </ligand>
</feature>
<evidence type="ECO:0000256" key="5">
    <source>
        <dbReference type="ARBA" id="ARBA00022490"/>
    </source>
</evidence>
<dbReference type="InterPro" id="IPR001347">
    <property type="entry name" value="SIS_dom"/>
</dbReference>
<dbReference type="InterPro" id="IPR050099">
    <property type="entry name" value="SIS_GmhA/DiaA_subfam"/>
</dbReference>
<feature type="binding site" evidence="10">
    <location>
        <position position="64"/>
    </location>
    <ligand>
        <name>substrate</name>
    </ligand>
</feature>
<evidence type="ECO:0000256" key="3">
    <source>
        <dbReference type="ARBA" id="ARBA00004496"/>
    </source>
</evidence>
<dbReference type="GO" id="GO:0005737">
    <property type="term" value="C:cytoplasm"/>
    <property type="evidence" value="ECO:0007669"/>
    <property type="project" value="UniProtKB-SubCell"/>
</dbReference>
<dbReference type="GO" id="GO:0008270">
    <property type="term" value="F:zinc ion binding"/>
    <property type="evidence" value="ECO:0007669"/>
    <property type="project" value="UniProtKB-UniRule"/>
</dbReference>
<accession>A0A848EKM8</accession>
<comment type="function">
    <text evidence="2 10">Catalyzes the isomerization of sedoheptulose 7-phosphate in D-glycero-D-manno-heptose 7-phosphate.</text>
</comment>
<feature type="binding site" evidence="10">
    <location>
        <begin position="121"/>
        <end position="123"/>
    </location>
    <ligand>
        <name>substrate</name>
    </ligand>
</feature>
<feature type="binding site" evidence="10">
    <location>
        <position position="181"/>
    </location>
    <ligand>
        <name>Zn(2+)</name>
        <dbReference type="ChEBI" id="CHEBI:29105"/>
    </ligand>
</feature>
<dbReference type="AlphaFoldDB" id="A0A848EKM8"/>
<dbReference type="InterPro" id="IPR035461">
    <property type="entry name" value="GmhA/DiaA"/>
</dbReference>
<dbReference type="GO" id="GO:2001061">
    <property type="term" value="P:D-glycero-D-manno-heptose 7-phosphate biosynthetic process"/>
    <property type="evidence" value="ECO:0007669"/>
    <property type="project" value="UniProtKB-UniPathway"/>
</dbReference>
<comment type="subcellular location">
    <subcellularLocation>
        <location evidence="3 10">Cytoplasm</location>
    </subcellularLocation>
</comment>
<evidence type="ECO:0000256" key="7">
    <source>
        <dbReference type="ARBA" id="ARBA00022833"/>
    </source>
</evidence>
<feature type="binding site" evidence="10">
    <location>
        <begin position="95"/>
        <end position="96"/>
    </location>
    <ligand>
        <name>substrate</name>
    </ligand>
</feature>
<sequence length="194" mass="20322">MEEAARFAAMMEEGAVLRRRLASEAAEAVLGVVAACEQAIRGGGRLFFCGNGGSAADAQHLATELLIRLRSSVERASWPAIALTLDPTALTAGGNDYGFEQVFARPLSGLGRKGDVLFGITTSGKSPNVLRAFETAREMGIVTVGMLGGDGGPARALCDHVLLVPSPVTARVQEAHIALGHAVMELLEDRLIRA</sequence>
<evidence type="ECO:0000256" key="10">
    <source>
        <dbReference type="HAMAP-Rule" id="MF_00067"/>
    </source>
</evidence>
<evidence type="ECO:0000313" key="12">
    <source>
        <dbReference type="EMBL" id="NMJ43943.1"/>
    </source>
</evidence>
<dbReference type="EC" id="5.3.1.28" evidence="10"/>
<keyword evidence="8 10" id="KW-0413">Isomerase</keyword>
<keyword evidence="5 10" id="KW-0963">Cytoplasm</keyword>
<evidence type="ECO:0000256" key="2">
    <source>
        <dbReference type="ARBA" id="ARBA00003172"/>
    </source>
</evidence>
<comment type="catalytic activity">
    <reaction evidence="1 10">
        <text>2 D-sedoheptulose 7-phosphate = D-glycero-alpha-D-manno-heptose 7-phosphate + D-glycero-beta-D-manno-heptose 7-phosphate</text>
        <dbReference type="Rhea" id="RHEA:27489"/>
        <dbReference type="ChEBI" id="CHEBI:57483"/>
        <dbReference type="ChEBI" id="CHEBI:60203"/>
        <dbReference type="ChEBI" id="CHEBI:60204"/>
        <dbReference type="EC" id="5.3.1.28"/>
    </reaction>
</comment>
<comment type="similarity">
    <text evidence="4 10">Belongs to the SIS family. GmhA subfamily.</text>
</comment>
<gene>
    <name evidence="10" type="primary">gmhA</name>
    <name evidence="12" type="ORF">GWK16_22035</name>
</gene>
<comment type="pathway">
    <text evidence="10">Carbohydrate biosynthesis; D-glycero-D-manno-heptose 7-phosphate biosynthesis; D-glycero-alpha-D-manno-heptose 7-phosphate and D-glycero-beta-D-manno-heptose 7-phosphate from sedoheptulose 7-phosphate: step 1/1.</text>
</comment>
<comment type="miscellaneous">
    <text evidence="10">The reaction produces a racemic mixture of D-glycero-alpha-D-manno-heptose 7-phosphate and D-glycero-beta-D-manno-heptose 7-phosphate.</text>
</comment>
<dbReference type="InterPro" id="IPR046348">
    <property type="entry name" value="SIS_dom_sf"/>
</dbReference>
<evidence type="ECO:0000256" key="8">
    <source>
        <dbReference type="ARBA" id="ARBA00023235"/>
    </source>
</evidence>
<evidence type="ECO:0000256" key="9">
    <source>
        <dbReference type="ARBA" id="ARBA00023277"/>
    </source>
</evidence>
<dbReference type="UniPathway" id="UPA00041">
    <property type="reaction ID" value="UER00436"/>
</dbReference>
<reference evidence="12 13" key="1">
    <citation type="submission" date="2020-03" db="EMBL/GenBank/DDBJ databases">
        <authorList>
            <person name="Sun Q."/>
        </authorList>
    </citation>
    <scope>NUCLEOTIDE SEQUENCE [LARGE SCALE GENOMIC DNA]</scope>
    <source>
        <strain evidence="12 13">JC162</strain>
    </source>
</reference>
<feature type="binding site" evidence="10">
    <location>
        <position position="126"/>
    </location>
    <ligand>
        <name>substrate</name>
    </ligand>
</feature>
<dbReference type="PROSITE" id="PS51464">
    <property type="entry name" value="SIS"/>
    <property type="match status" value="1"/>
</dbReference>
<dbReference type="GO" id="GO:0005975">
    <property type="term" value="P:carbohydrate metabolic process"/>
    <property type="evidence" value="ECO:0007669"/>
    <property type="project" value="UniProtKB-UniRule"/>
</dbReference>
<dbReference type="SUPFAM" id="SSF53697">
    <property type="entry name" value="SIS domain"/>
    <property type="match status" value="1"/>
</dbReference>
<feature type="binding site" evidence="10">
    <location>
        <begin position="51"/>
        <end position="53"/>
    </location>
    <ligand>
        <name>substrate</name>
    </ligand>
</feature>
<comment type="cofactor">
    <cofactor evidence="10">
        <name>Zn(2+)</name>
        <dbReference type="ChEBI" id="CHEBI:29105"/>
    </cofactor>
    <text evidence="10">Binds 1 zinc ion per subunit.</text>
</comment>
<keyword evidence="6 10" id="KW-0479">Metal-binding</keyword>
<proteinExistence type="inferred from homology"/>
<dbReference type="Proteomes" id="UP000548582">
    <property type="component" value="Unassembled WGS sequence"/>
</dbReference>
<dbReference type="InterPro" id="IPR004515">
    <property type="entry name" value="Phosphoheptose_Isoase"/>
</dbReference>
<feature type="domain" description="SIS" evidence="11">
    <location>
        <begin position="36"/>
        <end position="194"/>
    </location>
</feature>
<protein>
    <recommendedName>
        <fullName evidence="10">Phosphoheptose isomerase</fullName>
        <ecNumber evidence="10">5.3.1.28</ecNumber>
    </recommendedName>
    <alternativeName>
        <fullName evidence="10">Sedoheptulose 7-phosphate isomerase</fullName>
    </alternativeName>
</protein>
<dbReference type="CDD" id="cd05006">
    <property type="entry name" value="SIS_GmhA"/>
    <property type="match status" value="1"/>
</dbReference>
<evidence type="ECO:0000256" key="1">
    <source>
        <dbReference type="ARBA" id="ARBA00000348"/>
    </source>
</evidence>